<evidence type="ECO:0000313" key="7">
    <source>
        <dbReference type="EMBL" id="UOD27448.1"/>
    </source>
</evidence>
<comment type="cofactor">
    <cofactor evidence="1">
        <name>Mg(2+)</name>
        <dbReference type="ChEBI" id="CHEBI:18420"/>
    </cofactor>
</comment>
<dbReference type="NCBIfam" id="NF008140">
    <property type="entry name" value="PRK10888.1"/>
    <property type="match status" value="1"/>
</dbReference>
<dbReference type="Pfam" id="PF00348">
    <property type="entry name" value="polyprenyl_synt"/>
    <property type="match status" value="1"/>
</dbReference>
<dbReference type="EC" id="2.5.1.90" evidence="7"/>
<gene>
    <name evidence="7" type="primary">ispB</name>
    <name evidence="7" type="ORF">INH39_18150</name>
</gene>
<dbReference type="SFLD" id="SFLDS00005">
    <property type="entry name" value="Isoprenoid_Synthase_Type_I"/>
    <property type="match status" value="1"/>
</dbReference>
<evidence type="ECO:0000256" key="6">
    <source>
        <dbReference type="RuleBase" id="RU004466"/>
    </source>
</evidence>
<sequence length="350" mass="37869">MGRKQAACRIIAAPNVHCRFALSAAILHAPQNSIAQSIAPDMEAVNTVIRARLHSEVSLVNQIAEYIISAGGKRIRPVLVLLVANAYGYKGTAHHELAAVVEFIHTATLLHDDVVDESSMRRGRQTANALFGNAASVLVGDFLYSRSFQMMVGLNNMRVMQILSDATNVIAEGEVLQLLNMHDPDVTQESYLKVIRSKTAKLFEAAAELGALISGASDDEISAAGEYGRSLGTAFQLIDDVLDYAGDASEIGKNVGDDLREGKPTLPLIWLMENGTPEQRELVRNCIEQGDEQHFDAILAAVTSSGALDFTRREADIAAKRAADAIAGLPESLYKQSLLQLCTFAVDRNH</sequence>
<keyword evidence="8" id="KW-1185">Reference proteome</keyword>
<name>A0ABY3ZYG0_9BURK</name>
<accession>A0ABY3ZYG0</accession>
<dbReference type="InterPro" id="IPR033749">
    <property type="entry name" value="Polyprenyl_synt_CS"/>
</dbReference>
<dbReference type="InterPro" id="IPR000092">
    <property type="entry name" value="Polyprenyl_synt"/>
</dbReference>
<dbReference type="Gene3D" id="1.10.600.10">
    <property type="entry name" value="Farnesyl Diphosphate Synthase"/>
    <property type="match status" value="1"/>
</dbReference>
<evidence type="ECO:0000256" key="2">
    <source>
        <dbReference type="ARBA" id="ARBA00006706"/>
    </source>
</evidence>
<dbReference type="InterPro" id="IPR008949">
    <property type="entry name" value="Isoprenoid_synthase_dom_sf"/>
</dbReference>
<organism evidence="7 8">
    <name type="scientific">Massilia violaceinigra</name>
    <dbReference type="NCBI Taxonomy" id="2045208"/>
    <lineage>
        <taxon>Bacteria</taxon>
        <taxon>Pseudomonadati</taxon>
        <taxon>Pseudomonadota</taxon>
        <taxon>Betaproteobacteria</taxon>
        <taxon>Burkholderiales</taxon>
        <taxon>Oxalobacteraceae</taxon>
        <taxon>Telluria group</taxon>
        <taxon>Massilia</taxon>
    </lineage>
</organism>
<dbReference type="CDD" id="cd00685">
    <property type="entry name" value="Trans_IPPS_HT"/>
    <property type="match status" value="1"/>
</dbReference>
<dbReference type="EMBL" id="CP063361">
    <property type="protein sequence ID" value="UOD27448.1"/>
    <property type="molecule type" value="Genomic_DNA"/>
</dbReference>
<reference evidence="7 8" key="1">
    <citation type="submission" date="2020-10" db="EMBL/GenBank/DDBJ databases">
        <title>Genome analysis of Massilia species.</title>
        <authorList>
            <person name="Jung D.-H."/>
        </authorList>
    </citation>
    <scope>NUCLEOTIDE SEQUENCE [LARGE SCALE GENOMIC DNA]</scope>
    <source>
        <strain evidence="8">sipir</strain>
    </source>
</reference>
<dbReference type="PANTHER" id="PTHR12001:SF69">
    <property type="entry name" value="ALL TRANS-POLYPRENYL-DIPHOSPHATE SYNTHASE PDSS1"/>
    <property type="match status" value="1"/>
</dbReference>
<keyword evidence="3 6" id="KW-0808">Transferase</keyword>
<evidence type="ECO:0000256" key="3">
    <source>
        <dbReference type="ARBA" id="ARBA00022679"/>
    </source>
</evidence>
<dbReference type="SUPFAM" id="SSF48576">
    <property type="entry name" value="Terpenoid synthases"/>
    <property type="match status" value="1"/>
</dbReference>
<dbReference type="Proteomes" id="UP000831532">
    <property type="component" value="Chromosome"/>
</dbReference>
<evidence type="ECO:0000256" key="4">
    <source>
        <dbReference type="ARBA" id="ARBA00022723"/>
    </source>
</evidence>
<proteinExistence type="inferred from homology"/>
<comment type="similarity">
    <text evidence="2 6">Belongs to the FPP/GGPP synthase family.</text>
</comment>
<dbReference type="PROSITE" id="PS00444">
    <property type="entry name" value="POLYPRENYL_SYNTHASE_2"/>
    <property type="match status" value="1"/>
</dbReference>
<protein>
    <submittedName>
        <fullName evidence="7">Octaprenyl diphosphate synthase</fullName>
        <ecNumber evidence="7">2.5.1.90</ecNumber>
    </submittedName>
</protein>
<evidence type="ECO:0000256" key="5">
    <source>
        <dbReference type="ARBA" id="ARBA00022842"/>
    </source>
</evidence>
<dbReference type="GO" id="GO:0106350">
    <property type="term" value="F:all-trans-octaprenyl-diphosphate synthase activity"/>
    <property type="evidence" value="ECO:0007669"/>
    <property type="project" value="UniProtKB-EC"/>
</dbReference>
<evidence type="ECO:0000256" key="1">
    <source>
        <dbReference type="ARBA" id="ARBA00001946"/>
    </source>
</evidence>
<keyword evidence="5" id="KW-0460">Magnesium</keyword>
<evidence type="ECO:0000313" key="8">
    <source>
        <dbReference type="Proteomes" id="UP000831532"/>
    </source>
</evidence>
<dbReference type="PANTHER" id="PTHR12001">
    <property type="entry name" value="GERANYLGERANYL PYROPHOSPHATE SYNTHASE"/>
    <property type="match status" value="1"/>
</dbReference>
<dbReference type="PROSITE" id="PS00723">
    <property type="entry name" value="POLYPRENYL_SYNTHASE_1"/>
    <property type="match status" value="1"/>
</dbReference>
<keyword evidence="4" id="KW-0479">Metal-binding</keyword>